<organism evidence="2 3">
    <name type="scientific">Dactylonectria estremocensis</name>
    <dbReference type="NCBI Taxonomy" id="1079267"/>
    <lineage>
        <taxon>Eukaryota</taxon>
        <taxon>Fungi</taxon>
        <taxon>Dikarya</taxon>
        <taxon>Ascomycota</taxon>
        <taxon>Pezizomycotina</taxon>
        <taxon>Sordariomycetes</taxon>
        <taxon>Hypocreomycetidae</taxon>
        <taxon>Hypocreales</taxon>
        <taxon>Nectriaceae</taxon>
        <taxon>Dactylonectria</taxon>
    </lineage>
</organism>
<name>A0A9P9DJE9_9HYPO</name>
<dbReference type="InterPro" id="IPR013087">
    <property type="entry name" value="Znf_C2H2_type"/>
</dbReference>
<reference evidence="2" key="1">
    <citation type="journal article" date="2021" name="Nat. Commun.">
        <title>Genetic determinants of endophytism in the Arabidopsis root mycobiome.</title>
        <authorList>
            <person name="Mesny F."/>
            <person name="Miyauchi S."/>
            <person name="Thiergart T."/>
            <person name="Pickel B."/>
            <person name="Atanasova L."/>
            <person name="Karlsson M."/>
            <person name="Huettel B."/>
            <person name="Barry K.W."/>
            <person name="Haridas S."/>
            <person name="Chen C."/>
            <person name="Bauer D."/>
            <person name="Andreopoulos W."/>
            <person name="Pangilinan J."/>
            <person name="LaButti K."/>
            <person name="Riley R."/>
            <person name="Lipzen A."/>
            <person name="Clum A."/>
            <person name="Drula E."/>
            <person name="Henrissat B."/>
            <person name="Kohler A."/>
            <person name="Grigoriev I.V."/>
            <person name="Martin F.M."/>
            <person name="Hacquard S."/>
        </authorList>
    </citation>
    <scope>NUCLEOTIDE SEQUENCE</scope>
    <source>
        <strain evidence="2">MPI-CAGE-AT-0021</strain>
    </source>
</reference>
<protein>
    <recommendedName>
        <fullName evidence="1">C2H2-type domain-containing protein</fullName>
    </recommendedName>
</protein>
<dbReference type="EMBL" id="JAGMUU010000029">
    <property type="protein sequence ID" value="KAH7120057.1"/>
    <property type="molecule type" value="Genomic_DNA"/>
</dbReference>
<gene>
    <name evidence="2" type="ORF">B0J13DRAFT_568064</name>
</gene>
<evidence type="ECO:0000259" key="1">
    <source>
        <dbReference type="PROSITE" id="PS00028"/>
    </source>
</evidence>
<dbReference type="AlphaFoldDB" id="A0A9P9DJE9"/>
<accession>A0A9P9DJE9</accession>
<sequence length="198" mass="21923">MISQMSTNQEDPFSGTKSTCVANMEDFPSLDAFLLSPVSSPAPPSPSTNHACSLCPGLFASKKNPHRHLAQMHGPKRHLCHRCMHSFARMDGLQKHVCTASKPGPTCRWSLQELYILLSSNVVTYLLNRTPKAIERKRNSLRKSASCPSCKSTYPNVDELMAHILNRCKATKIIGRAPRTKPASIKAVTASRMHTRNL</sequence>
<dbReference type="OrthoDB" id="5045958at2759"/>
<evidence type="ECO:0000313" key="2">
    <source>
        <dbReference type="EMBL" id="KAH7120057.1"/>
    </source>
</evidence>
<keyword evidence="3" id="KW-1185">Reference proteome</keyword>
<dbReference type="PROSITE" id="PS00028">
    <property type="entry name" value="ZINC_FINGER_C2H2_1"/>
    <property type="match status" value="1"/>
</dbReference>
<feature type="domain" description="C2H2-type" evidence="1">
    <location>
        <begin position="52"/>
        <end position="73"/>
    </location>
</feature>
<dbReference type="Proteomes" id="UP000717696">
    <property type="component" value="Unassembled WGS sequence"/>
</dbReference>
<dbReference type="Gene3D" id="3.30.160.60">
    <property type="entry name" value="Classic Zinc Finger"/>
    <property type="match status" value="1"/>
</dbReference>
<evidence type="ECO:0000313" key="3">
    <source>
        <dbReference type="Proteomes" id="UP000717696"/>
    </source>
</evidence>
<comment type="caution">
    <text evidence="2">The sequence shown here is derived from an EMBL/GenBank/DDBJ whole genome shotgun (WGS) entry which is preliminary data.</text>
</comment>
<proteinExistence type="predicted"/>